<accession>A0A9P8CNS6</accession>
<dbReference type="GeneID" id="70288545"/>
<organism evidence="1 2">
    <name type="scientific">Emericellopsis atlantica</name>
    <dbReference type="NCBI Taxonomy" id="2614577"/>
    <lineage>
        <taxon>Eukaryota</taxon>
        <taxon>Fungi</taxon>
        <taxon>Dikarya</taxon>
        <taxon>Ascomycota</taxon>
        <taxon>Pezizomycotina</taxon>
        <taxon>Sordariomycetes</taxon>
        <taxon>Hypocreomycetidae</taxon>
        <taxon>Hypocreales</taxon>
        <taxon>Bionectriaceae</taxon>
        <taxon>Emericellopsis</taxon>
    </lineage>
</organism>
<dbReference type="OrthoDB" id="3885040at2759"/>
<comment type="caution">
    <text evidence="1">The sequence shown here is derived from an EMBL/GenBank/DDBJ whole genome shotgun (WGS) entry which is preliminary data.</text>
</comment>
<gene>
    <name evidence="1" type="ORF">F5Z01DRAFT_138912</name>
</gene>
<dbReference type="Proteomes" id="UP000887229">
    <property type="component" value="Unassembled WGS sequence"/>
</dbReference>
<dbReference type="RefSeq" id="XP_046117361.1">
    <property type="nucleotide sequence ID" value="XM_046257642.1"/>
</dbReference>
<sequence>MSTFCEPNQNIRGYEPGAIDAKGCVTTDIVIADLGVPLQALIDSQYVDSQAMSQRPGMILKYLPYLYDGITGKLLTGGLYLFDTYENAKDYVRWASEEFEVGEPKVKFTAQPMFRSFTSQVWKVIGAHSFAPVEEHAVGRLQTWSCSEPDAELKLQSLYAKVKSAAESGNAASVWLLYDPGTKKVGLQLAFRKQGVAEPAAAARDLRDAGWTALGDALSQQLHLKPLFDRTSVLLTLWLPRSRAAGGSELAIPYYPVVPDISYEYFRGATH</sequence>
<evidence type="ECO:0000313" key="2">
    <source>
        <dbReference type="Proteomes" id="UP000887229"/>
    </source>
</evidence>
<evidence type="ECO:0000313" key="1">
    <source>
        <dbReference type="EMBL" id="KAG9253437.1"/>
    </source>
</evidence>
<proteinExistence type="predicted"/>
<dbReference type="AlphaFoldDB" id="A0A9P8CNS6"/>
<reference evidence="1" key="1">
    <citation type="journal article" date="2021" name="IMA Fungus">
        <title>Genomic characterization of three marine fungi, including Emericellopsis atlantica sp. nov. with signatures of a generalist lifestyle and marine biomass degradation.</title>
        <authorList>
            <person name="Hagestad O.C."/>
            <person name="Hou L."/>
            <person name="Andersen J.H."/>
            <person name="Hansen E.H."/>
            <person name="Altermark B."/>
            <person name="Li C."/>
            <person name="Kuhnert E."/>
            <person name="Cox R.J."/>
            <person name="Crous P.W."/>
            <person name="Spatafora J.W."/>
            <person name="Lail K."/>
            <person name="Amirebrahimi M."/>
            <person name="Lipzen A."/>
            <person name="Pangilinan J."/>
            <person name="Andreopoulos W."/>
            <person name="Hayes R.D."/>
            <person name="Ng V."/>
            <person name="Grigoriev I.V."/>
            <person name="Jackson S.A."/>
            <person name="Sutton T.D.S."/>
            <person name="Dobson A.D.W."/>
            <person name="Rama T."/>
        </authorList>
    </citation>
    <scope>NUCLEOTIDE SEQUENCE</scope>
    <source>
        <strain evidence="1">TS7</strain>
    </source>
</reference>
<protein>
    <submittedName>
        <fullName evidence="1">Uncharacterized protein</fullName>
    </submittedName>
</protein>
<dbReference type="EMBL" id="MU251257">
    <property type="protein sequence ID" value="KAG9253437.1"/>
    <property type="molecule type" value="Genomic_DNA"/>
</dbReference>
<keyword evidence="2" id="KW-1185">Reference proteome</keyword>
<name>A0A9P8CNS6_9HYPO</name>